<dbReference type="Pfam" id="PF03820">
    <property type="entry name" value="SFXNs"/>
    <property type="match status" value="1"/>
</dbReference>
<evidence type="ECO:0000256" key="3">
    <source>
        <dbReference type="ARBA" id="ARBA00022448"/>
    </source>
</evidence>
<evidence type="ECO:0000256" key="6">
    <source>
        <dbReference type="ARBA" id="ARBA00022989"/>
    </source>
</evidence>
<dbReference type="PANTHER" id="PTHR11153:SF8">
    <property type="entry name" value="SIDEROFLEXIN-1"/>
    <property type="match status" value="1"/>
</dbReference>
<gene>
    <name evidence="10" type="primary">SFXN1</name>
    <name evidence="10" type="ORF">GZH46_01547</name>
</gene>
<dbReference type="Proteomes" id="UP000825002">
    <property type="component" value="Unassembled WGS sequence"/>
</dbReference>
<evidence type="ECO:0000313" key="11">
    <source>
        <dbReference type="Proteomes" id="UP000825002"/>
    </source>
</evidence>
<evidence type="ECO:0000256" key="9">
    <source>
        <dbReference type="RuleBase" id="RU362000"/>
    </source>
</evidence>
<reference evidence="10 11" key="1">
    <citation type="submission" date="2020-10" db="EMBL/GenBank/DDBJ databases">
        <authorList>
            <person name="Klimov P.B."/>
            <person name="Dyachkov S.M."/>
            <person name="Chetverikov P.E."/>
        </authorList>
    </citation>
    <scope>NUCLEOTIDE SEQUENCE [LARGE SCALE GENOMIC DNA]</scope>
    <source>
        <strain evidence="10">BMOC 18-1129-001#AD2665</strain>
        <tissue evidence="10">Entire mites</tissue>
    </source>
</reference>
<keyword evidence="7 9" id="KW-0496">Mitochondrion</keyword>
<dbReference type="EMBL" id="JAIFTH010000286">
    <property type="protein sequence ID" value="KAG9509920.1"/>
    <property type="molecule type" value="Genomic_DNA"/>
</dbReference>
<keyword evidence="8 9" id="KW-0472">Membrane</keyword>
<keyword evidence="3" id="KW-0813">Transport</keyword>
<sequence length="329" mass="37087">MDATKSETHNVTIRPTKRIDLDKPRYDQSTYMGRAMHFFSITDPRNLLCTSKQLDEAKAIIDRYRTGDDLSHLSEDELWQAKKIYDSVFHPDTGEKMFFFGRMSMNMPMNTMITAAMLTFYKTTSQVIFWQWFNQSFNAIVNYTNRSGAEPIPLEQLTFSYLSATSGALITALSLNRLVRRAPPLIGRFVPFAAVAAANCINIPLMRQKELKDGIKVVDEQGNEIGQSKIAAKVAISQVVLSRIAMASPGMLLTPIVMNSLEKRGVLRKFPFVSLPLQTALCGFFLVFATPMCCALFPQRSQMSIESLEYDIKSKAKDPKANVYFNKGL</sequence>
<dbReference type="PANTHER" id="PTHR11153">
    <property type="entry name" value="SIDEROFLEXIN"/>
    <property type="match status" value="1"/>
</dbReference>
<evidence type="ECO:0000256" key="5">
    <source>
        <dbReference type="ARBA" id="ARBA00022970"/>
    </source>
</evidence>
<feature type="transmembrane region" description="Helical" evidence="9">
    <location>
        <begin position="159"/>
        <end position="179"/>
    </location>
</feature>
<keyword evidence="5" id="KW-0029">Amino-acid transport</keyword>
<evidence type="ECO:0000256" key="8">
    <source>
        <dbReference type="ARBA" id="ARBA00023136"/>
    </source>
</evidence>
<feature type="non-terminal residue" evidence="10">
    <location>
        <position position="1"/>
    </location>
</feature>
<name>A0ABQ7S8Z6_9ACAR</name>
<evidence type="ECO:0000256" key="1">
    <source>
        <dbReference type="ARBA" id="ARBA00004225"/>
    </source>
</evidence>
<keyword evidence="6 9" id="KW-1133">Transmembrane helix</keyword>
<dbReference type="InterPro" id="IPR004686">
    <property type="entry name" value="Mtc"/>
</dbReference>
<feature type="transmembrane region" description="Helical" evidence="9">
    <location>
        <begin position="277"/>
        <end position="297"/>
    </location>
</feature>
<evidence type="ECO:0000313" key="10">
    <source>
        <dbReference type="EMBL" id="KAG9509920.1"/>
    </source>
</evidence>
<comment type="caution">
    <text evidence="10">The sequence shown here is derived from an EMBL/GenBank/DDBJ whole genome shotgun (WGS) entry which is preliminary data.</text>
</comment>
<accession>A0ABQ7S8Z6</accession>
<evidence type="ECO:0000256" key="7">
    <source>
        <dbReference type="ARBA" id="ARBA00023128"/>
    </source>
</evidence>
<keyword evidence="4 9" id="KW-0812">Transmembrane</keyword>
<feature type="transmembrane region" description="Helical" evidence="9">
    <location>
        <begin position="112"/>
        <end position="133"/>
    </location>
</feature>
<feature type="transmembrane region" description="Helical" evidence="9">
    <location>
        <begin position="239"/>
        <end position="257"/>
    </location>
</feature>
<keyword evidence="11" id="KW-1185">Reference proteome</keyword>
<proteinExistence type="inferred from homology"/>
<protein>
    <recommendedName>
        <fullName evidence="9">Sidoreflexin</fullName>
    </recommendedName>
</protein>
<organism evidence="10 11">
    <name type="scientific">Fragariocoptes setiger</name>
    <dbReference type="NCBI Taxonomy" id="1670756"/>
    <lineage>
        <taxon>Eukaryota</taxon>
        <taxon>Metazoa</taxon>
        <taxon>Ecdysozoa</taxon>
        <taxon>Arthropoda</taxon>
        <taxon>Chelicerata</taxon>
        <taxon>Arachnida</taxon>
        <taxon>Acari</taxon>
        <taxon>Acariformes</taxon>
        <taxon>Trombidiformes</taxon>
        <taxon>Prostigmata</taxon>
        <taxon>Eupodina</taxon>
        <taxon>Eriophyoidea</taxon>
        <taxon>Phytoptidae</taxon>
        <taxon>Fragariocoptes</taxon>
    </lineage>
</organism>
<dbReference type="NCBIfam" id="TIGR00798">
    <property type="entry name" value="mtc"/>
    <property type="match status" value="1"/>
</dbReference>
<evidence type="ECO:0000256" key="4">
    <source>
        <dbReference type="ARBA" id="ARBA00022692"/>
    </source>
</evidence>
<comment type="subcellular location">
    <subcellularLocation>
        <location evidence="1 9">Mitochondrion membrane</location>
        <topology evidence="1 9">Multi-pass membrane protein</topology>
    </subcellularLocation>
</comment>
<evidence type="ECO:0000256" key="2">
    <source>
        <dbReference type="ARBA" id="ARBA00005974"/>
    </source>
</evidence>
<comment type="similarity">
    <text evidence="2 9">Belongs to the sideroflexin family.</text>
</comment>